<dbReference type="PANTHER" id="PTHR37484:SF1">
    <property type="entry name" value="ROD SHAPE-DETERMINING PROTEIN MRED"/>
    <property type="match status" value="1"/>
</dbReference>
<evidence type="ECO:0000256" key="6">
    <source>
        <dbReference type="ARBA" id="ARBA00023136"/>
    </source>
</evidence>
<dbReference type="Pfam" id="PF04093">
    <property type="entry name" value="MreD"/>
    <property type="match status" value="1"/>
</dbReference>
<sequence length="195" mass="21603">MSLNTFSMRMRLPTRRPPGSKSGEGAGRGEVLLLAARPWFIWGSLLVALLVEFLPLGRHPWLPDVLAATLVFWAVHQPRRVGIGAGFLLGLLVDVQQGALLGEHALAYTLLAFLAVALHRRLLWFSLPQQALQVLPLFFAAQILEFIVRMATGGSFPGWSFFLAPVLQALLWPGLSWLLLAPQRRAPDTDQNRPL</sequence>
<dbReference type="EMBL" id="MLJW01000512">
    <property type="protein sequence ID" value="OIQ85911.1"/>
    <property type="molecule type" value="Genomic_DNA"/>
</dbReference>
<keyword evidence="4" id="KW-0133">Cell shape</keyword>
<dbReference type="GO" id="GO:0005886">
    <property type="term" value="C:plasma membrane"/>
    <property type="evidence" value="ECO:0007669"/>
    <property type="project" value="UniProtKB-SubCell"/>
</dbReference>
<dbReference type="InterPro" id="IPR026034">
    <property type="entry name" value="MreD_proteobac"/>
</dbReference>
<feature type="region of interest" description="Disordered" evidence="7">
    <location>
        <begin position="1"/>
        <end position="25"/>
    </location>
</feature>
<evidence type="ECO:0000256" key="5">
    <source>
        <dbReference type="ARBA" id="ARBA00022989"/>
    </source>
</evidence>
<evidence type="ECO:0000313" key="9">
    <source>
        <dbReference type="EMBL" id="OIQ85911.1"/>
    </source>
</evidence>
<proteinExistence type="predicted"/>
<evidence type="ECO:0000256" key="3">
    <source>
        <dbReference type="ARBA" id="ARBA00022692"/>
    </source>
</evidence>
<dbReference type="PANTHER" id="PTHR37484">
    <property type="entry name" value="ROD SHAPE-DETERMINING PROTEIN MRED"/>
    <property type="match status" value="1"/>
</dbReference>
<comment type="caution">
    <text evidence="9">The sequence shown here is derived from an EMBL/GenBank/DDBJ whole genome shotgun (WGS) entry which is preliminary data.</text>
</comment>
<dbReference type="AlphaFoldDB" id="A0A1J5R1G4"/>
<organism evidence="9">
    <name type="scientific">mine drainage metagenome</name>
    <dbReference type="NCBI Taxonomy" id="410659"/>
    <lineage>
        <taxon>unclassified sequences</taxon>
        <taxon>metagenomes</taxon>
        <taxon>ecological metagenomes</taxon>
    </lineage>
</organism>
<protein>
    <submittedName>
        <fullName evidence="9">Rod shape-determining protein MreD</fullName>
    </submittedName>
</protein>
<dbReference type="GO" id="GO:0008360">
    <property type="term" value="P:regulation of cell shape"/>
    <property type="evidence" value="ECO:0007669"/>
    <property type="project" value="UniProtKB-KW"/>
</dbReference>
<feature type="transmembrane region" description="Helical" evidence="8">
    <location>
        <begin position="158"/>
        <end position="180"/>
    </location>
</feature>
<keyword evidence="5 8" id="KW-1133">Transmembrane helix</keyword>
<comment type="subcellular location">
    <subcellularLocation>
        <location evidence="1">Cell membrane</location>
        <topology evidence="1">Multi-pass membrane protein</topology>
    </subcellularLocation>
</comment>
<dbReference type="NCBIfam" id="TIGR03426">
    <property type="entry name" value="shape_MreD"/>
    <property type="match status" value="1"/>
</dbReference>
<dbReference type="InterPro" id="IPR007227">
    <property type="entry name" value="Cell_shape_determining_MreD"/>
</dbReference>
<reference evidence="9" key="1">
    <citation type="submission" date="2016-10" db="EMBL/GenBank/DDBJ databases">
        <title>Sequence of Gallionella enrichment culture.</title>
        <authorList>
            <person name="Poehlein A."/>
            <person name="Muehling M."/>
            <person name="Daniel R."/>
        </authorList>
    </citation>
    <scope>NUCLEOTIDE SEQUENCE</scope>
</reference>
<feature type="transmembrane region" description="Helical" evidence="8">
    <location>
        <begin position="105"/>
        <end position="122"/>
    </location>
</feature>
<name>A0A1J5R1G4_9ZZZZ</name>
<evidence type="ECO:0000256" key="7">
    <source>
        <dbReference type="SAM" id="MobiDB-lite"/>
    </source>
</evidence>
<evidence type="ECO:0000256" key="4">
    <source>
        <dbReference type="ARBA" id="ARBA00022960"/>
    </source>
</evidence>
<evidence type="ECO:0000256" key="2">
    <source>
        <dbReference type="ARBA" id="ARBA00022475"/>
    </source>
</evidence>
<evidence type="ECO:0000256" key="8">
    <source>
        <dbReference type="SAM" id="Phobius"/>
    </source>
</evidence>
<keyword evidence="3 8" id="KW-0812">Transmembrane</keyword>
<evidence type="ECO:0000256" key="1">
    <source>
        <dbReference type="ARBA" id="ARBA00004651"/>
    </source>
</evidence>
<gene>
    <name evidence="9" type="primary">mreD_6</name>
    <name evidence="9" type="ORF">GALL_322460</name>
</gene>
<keyword evidence="2" id="KW-1003">Cell membrane</keyword>
<accession>A0A1J5R1G4</accession>
<feature type="transmembrane region" description="Helical" evidence="8">
    <location>
        <begin position="31"/>
        <end position="54"/>
    </location>
</feature>
<keyword evidence="6 8" id="KW-0472">Membrane</keyword>